<feature type="coiled-coil region" evidence="1">
    <location>
        <begin position="53"/>
        <end position="80"/>
    </location>
</feature>
<evidence type="ECO:0000259" key="3">
    <source>
        <dbReference type="PROSITE" id="PS50994"/>
    </source>
</evidence>
<dbReference type="EMBL" id="BKCJ010008249">
    <property type="protein sequence ID" value="GEU81290.1"/>
    <property type="molecule type" value="Genomic_DNA"/>
</dbReference>
<dbReference type="InterPro" id="IPR043128">
    <property type="entry name" value="Rev_trsase/Diguanyl_cyclase"/>
</dbReference>
<dbReference type="Gene3D" id="3.30.420.10">
    <property type="entry name" value="Ribonuclease H-like superfamily/Ribonuclease H"/>
    <property type="match status" value="2"/>
</dbReference>
<dbReference type="Pfam" id="PF25597">
    <property type="entry name" value="SH3_retrovirus"/>
    <property type="match status" value="1"/>
</dbReference>
<feature type="region of interest" description="Disordered" evidence="2">
    <location>
        <begin position="642"/>
        <end position="667"/>
    </location>
</feature>
<dbReference type="GO" id="GO:0003676">
    <property type="term" value="F:nucleic acid binding"/>
    <property type="evidence" value="ECO:0007669"/>
    <property type="project" value="InterPro"/>
</dbReference>
<feature type="compositionally biased region" description="Basic and acidic residues" evidence="2">
    <location>
        <begin position="1014"/>
        <end position="1033"/>
    </location>
</feature>
<dbReference type="GO" id="GO:0015074">
    <property type="term" value="P:DNA integration"/>
    <property type="evidence" value="ECO:0007669"/>
    <property type="project" value="InterPro"/>
</dbReference>
<evidence type="ECO:0000256" key="1">
    <source>
        <dbReference type="SAM" id="Coils"/>
    </source>
</evidence>
<dbReference type="InterPro" id="IPR057670">
    <property type="entry name" value="SH3_retrovirus"/>
</dbReference>
<dbReference type="PANTHER" id="PTHR42648:SF21">
    <property type="entry name" value="CYSTEINE-RICH RLK (RECEPTOR-LIKE PROTEIN KINASE) 8"/>
    <property type="match status" value="1"/>
</dbReference>
<dbReference type="Gene3D" id="3.30.70.270">
    <property type="match status" value="1"/>
</dbReference>
<name>A0A6L2N561_TANCI</name>
<gene>
    <name evidence="4" type="ORF">Tci_053268</name>
</gene>
<protein>
    <recommendedName>
        <fullName evidence="3">Integrase catalytic domain-containing protein</fullName>
    </recommendedName>
</protein>
<dbReference type="SUPFAM" id="SSF53098">
    <property type="entry name" value="Ribonuclease H-like"/>
    <property type="match status" value="1"/>
</dbReference>
<dbReference type="SUPFAM" id="SSF56672">
    <property type="entry name" value="DNA/RNA polymerases"/>
    <property type="match status" value="1"/>
</dbReference>
<dbReference type="PANTHER" id="PTHR42648">
    <property type="entry name" value="TRANSPOSASE, PUTATIVE-RELATED"/>
    <property type="match status" value="1"/>
</dbReference>
<accession>A0A6L2N561</accession>
<feature type="region of interest" description="Disordered" evidence="2">
    <location>
        <begin position="995"/>
        <end position="1074"/>
    </location>
</feature>
<evidence type="ECO:0000313" key="4">
    <source>
        <dbReference type="EMBL" id="GEU81290.1"/>
    </source>
</evidence>
<comment type="caution">
    <text evidence="4">The sequence shown here is derived from an EMBL/GenBank/DDBJ whole genome shotgun (WGS) entry which is preliminary data.</text>
</comment>
<feature type="compositionally biased region" description="Basic and acidic residues" evidence="2">
    <location>
        <begin position="1050"/>
        <end position="1070"/>
    </location>
</feature>
<keyword evidence="1" id="KW-0175">Coiled coil</keyword>
<feature type="domain" description="Integrase catalytic" evidence="3">
    <location>
        <begin position="100"/>
        <end position="227"/>
    </location>
</feature>
<feature type="region of interest" description="Disordered" evidence="2">
    <location>
        <begin position="340"/>
        <end position="383"/>
    </location>
</feature>
<evidence type="ECO:0000256" key="2">
    <source>
        <dbReference type="SAM" id="MobiDB-lite"/>
    </source>
</evidence>
<organism evidence="4">
    <name type="scientific">Tanacetum cinerariifolium</name>
    <name type="common">Dalmatian daisy</name>
    <name type="synonym">Chrysanthemum cinerariifolium</name>
    <dbReference type="NCBI Taxonomy" id="118510"/>
    <lineage>
        <taxon>Eukaryota</taxon>
        <taxon>Viridiplantae</taxon>
        <taxon>Streptophyta</taxon>
        <taxon>Embryophyta</taxon>
        <taxon>Tracheophyta</taxon>
        <taxon>Spermatophyta</taxon>
        <taxon>Magnoliopsida</taxon>
        <taxon>eudicotyledons</taxon>
        <taxon>Gunneridae</taxon>
        <taxon>Pentapetalae</taxon>
        <taxon>asterids</taxon>
        <taxon>campanulids</taxon>
        <taxon>Asterales</taxon>
        <taxon>Asteraceae</taxon>
        <taxon>Asteroideae</taxon>
        <taxon>Anthemideae</taxon>
        <taxon>Anthemidinae</taxon>
        <taxon>Tanacetum</taxon>
    </lineage>
</organism>
<sequence length="1427" mass="162381">MTLDIHNWSSSVHQEFHKIVKHENFPIVKQVDARLQNFKIQFLKEAAKFVRDFKSLAKEADESLAKHKALELEIERLLRAVASRDIMSIVQRVNITARTRRPRPRSNTKNDSRLHLLHMDLYGLMRVKSINGKRYVLVIVDDYSRYMWVHFLRSKDEAPKVIKTFLKKIQVLLQALVIIVRTDNDTEFKNQKLQEYFNSVGISHQASSVRTPQQNRVVEQRNHTLVEAAETIKPGISVLHVFEALCYPKNDREDIGKHGAKGDIGFFIGYSANSCAYRVYNRRTKKIIETMNVTFDELLAMAFEQSTMYDDYIGGQPSAATRTILAAQAPQVLQTLMATTTTSDTTPTPKTSSSQATNIPNTSPDVDELTTQQQHVQQQNNQAQLQPEIVANNVLNDMFDGNTFVNPFATPSTSAADHHLHNMWIHRTYGEMYMYALTMSTREPKNVKEAMTDPAWIESMRFDDDILVVMSMLMILSLVLQTLGFLDVDYAGCKDTFKSTSGGAQFLGEKLLTDYGFHFNKIPIYCDSISAIAISCNPVQHSRTKHIIVRYQEHVEKGTIELYFVKTDYQLADLFSIALLVDRFNYLVRRLGMRNLSPQELERLAKSRPTPTIEADRRTKDKTNKVETAKKPTVKYAKLYRRTSKSSKARGENGRACPKNNNTHKSMPPRAVVHKTVRSPTRTNRPNMNVAQPRRTNFPKTKHSYVRRPFQETIQDLMIILIQRVKMLENELKARTLPTKVHKVDRGRSRPVMAWVPKKITIGRLIDGAPYVGIDIVIKDLDLEPKIDTMMRDFLKKQDGDVVINTLTIEQYLTLTRKNQASSVVKPEIKGNGPIPNKTPDQALTAIQTMVDHSQKWHVRSTSRRVSNDNSVRIAAIINKMDILRRDMKNDEDLSGPEPPPELWRSLCVEGHIRSELGEQVWLGTIIGMIRGNTSKKRPQEQSEQWLDNEISFPFTPGYQLVDSLIILEALIEGFLELKQGQNLKSPERHWMEEAQGPALEKSITVSRIPIPDSEGKTSAGREESQGQTKEEREPEDTVQPPPNPPKKYIQKEEIEGKDEHPKRPIESKLPKKVTSTHMTGIPFVIAEHELKMYPHIEPRVQRKRSIAPEIRKVVKKEVEEWLKARIVRKSKSRKSKALINMLSPSNLKQMQRLSNKLAALKRFISKAAKKALPCLDTLKKCTNKKEFHWTTEAKEAFQEMNKLIAELPTLTTPKKEEELMVYISAVNEAVSAVLLVERHGRQALIHYVIIEKPISQIINNQEATGRLAKWGIKLEAYGIKYAPRSTIKGQVLADFLANTIAEDSFAQIKACGPNDALAEGKSKKEQEASETKTYENLGTEADVWKLYTDGASNEHGSGAGLILIDSEATNYSYAHRLNFANSNNDAEYEALLAEVNAIVEEITRTWMTPIQEYIEHGILPEDAAKA</sequence>
<dbReference type="InterPro" id="IPR012337">
    <property type="entry name" value="RNaseH-like_sf"/>
</dbReference>
<dbReference type="InterPro" id="IPR036397">
    <property type="entry name" value="RNaseH_sf"/>
</dbReference>
<dbReference type="CDD" id="cd09272">
    <property type="entry name" value="RNase_HI_RT_Ty1"/>
    <property type="match status" value="1"/>
</dbReference>
<proteinExistence type="predicted"/>
<reference evidence="4" key="1">
    <citation type="journal article" date="2019" name="Sci. Rep.">
        <title>Draft genome of Tanacetum cinerariifolium, the natural source of mosquito coil.</title>
        <authorList>
            <person name="Yamashiro T."/>
            <person name="Shiraishi A."/>
            <person name="Satake H."/>
            <person name="Nakayama K."/>
        </authorList>
    </citation>
    <scope>NUCLEOTIDE SEQUENCE</scope>
</reference>
<feature type="compositionally biased region" description="Low complexity" evidence="2">
    <location>
        <begin position="340"/>
        <end position="357"/>
    </location>
</feature>
<dbReference type="InterPro" id="IPR001584">
    <property type="entry name" value="Integrase_cat-core"/>
</dbReference>
<dbReference type="InterPro" id="IPR043502">
    <property type="entry name" value="DNA/RNA_pol_sf"/>
</dbReference>
<feature type="compositionally biased region" description="Low complexity" evidence="2">
    <location>
        <begin position="372"/>
        <end position="383"/>
    </location>
</feature>
<dbReference type="Pfam" id="PF00665">
    <property type="entry name" value="rve"/>
    <property type="match status" value="1"/>
</dbReference>
<dbReference type="PROSITE" id="PS50994">
    <property type="entry name" value="INTEGRASE"/>
    <property type="match status" value="1"/>
</dbReference>
<dbReference type="InterPro" id="IPR039537">
    <property type="entry name" value="Retrotran_Ty1/copia-like"/>
</dbReference>